<dbReference type="InterPro" id="IPR000014">
    <property type="entry name" value="PAS"/>
</dbReference>
<dbReference type="SUPFAM" id="SSF55785">
    <property type="entry name" value="PYP-like sensor domain (PAS domain)"/>
    <property type="match status" value="1"/>
</dbReference>
<dbReference type="EC" id="2.7.13.3" evidence="2"/>
<dbReference type="EMBL" id="JACOGD010000002">
    <property type="protein sequence ID" value="MBC3931128.1"/>
    <property type="molecule type" value="Genomic_DNA"/>
</dbReference>
<comment type="caution">
    <text evidence="8">The sequence shown here is derived from an EMBL/GenBank/DDBJ whole genome shotgun (WGS) entry which is preliminary data.</text>
</comment>
<dbReference type="InterPro" id="IPR036890">
    <property type="entry name" value="HATPase_C_sf"/>
</dbReference>
<evidence type="ECO:0000313" key="8">
    <source>
        <dbReference type="EMBL" id="MBC3931128.1"/>
    </source>
</evidence>
<dbReference type="PROSITE" id="PS50112">
    <property type="entry name" value="PAS"/>
    <property type="match status" value="1"/>
</dbReference>
<feature type="domain" description="PAS" evidence="6">
    <location>
        <begin position="35"/>
        <end position="109"/>
    </location>
</feature>
<dbReference type="InterPro" id="IPR001610">
    <property type="entry name" value="PAC"/>
</dbReference>
<dbReference type="InterPro" id="IPR000700">
    <property type="entry name" value="PAS-assoc_C"/>
</dbReference>
<dbReference type="Proteomes" id="UP000654304">
    <property type="component" value="Unassembled WGS sequence"/>
</dbReference>
<name>A0ABR7A2J6_9BURK</name>
<evidence type="ECO:0000259" key="5">
    <source>
        <dbReference type="PROSITE" id="PS50109"/>
    </source>
</evidence>
<dbReference type="InterPro" id="IPR036097">
    <property type="entry name" value="HisK_dim/P_sf"/>
</dbReference>
<dbReference type="SMART" id="SM00086">
    <property type="entry name" value="PAC"/>
    <property type="match status" value="1"/>
</dbReference>
<dbReference type="PROSITE" id="PS50109">
    <property type="entry name" value="HIS_KIN"/>
    <property type="match status" value="1"/>
</dbReference>
<dbReference type="CDD" id="cd00082">
    <property type="entry name" value="HisKA"/>
    <property type="match status" value="1"/>
</dbReference>
<dbReference type="Pfam" id="PF08447">
    <property type="entry name" value="PAS_3"/>
    <property type="match status" value="1"/>
</dbReference>
<accession>A0ABR7A2J6</accession>
<dbReference type="CDD" id="cd00130">
    <property type="entry name" value="PAS"/>
    <property type="match status" value="1"/>
</dbReference>
<protein>
    <recommendedName>
        <fullName evidence="2">histidine kinase</fullName>
        <ecNumber evidence="2">2.7.13.3</ecNumber>
    </recommendedName>
</protein>
<dbReference type="Gene3D" id="3.30.565.10">
    <property type="entry name" value="Histidine kinase-like ATPase, C-terminal domain"/>
    <property type="match status" value="1"/>
</dbReference>
<dbReference type="SMART" id="SM00387">
    <property type="entry name" value="HATPase_c"/>
    <property type="match status" value="1"/>
</dbReference>
<dbReference type="RefSeq" id="WP_186902899.1">
    <property type="nucleotide sequence ID" value="NZ_JACOGD010000002.1"/>
</dbReference>
<dbReference type="InterPro" id="IPR003594">
    <property type="entry name" value="HATPase_dom"/>
</dbReference>
<dbReference type="InterPro" id="IPR013655">
    <property type="entry name" value="PAS_fold_3"/>
</dbReference>
<keyword evidence="3" id="KW-0597">Phosphoprotein</keyword>
<dbReference type="SMART" id="SM00091">
    <property type="entry name" value="PAS"/>
    <property type="match status" value="1"/>
</dbReference>
<dbReference type="PROSITE" id="PS50113">
    <property type="entry name" value="PAC"/>
    <property type="match status" value="1"/>
</dbReference>
<dbReference type="SUPFAM" id="SSF47384">
    <property type="entry name" value="Homodimeric domain of signal transducing histidine kinase"/>
    <property type="match status" value="1"/>
</dbReference>
<dbReference type="InterPro" id="IPR003661">
    <property type="entry name" value="HisK_dim/P_dom"/>
</dbReference>
<keyword evidence="9" id="KW-1185">Reference proteome</keyword>
<comment type="catalytic activity">
    <reaction evidence="1">
        <text>ATP + protein L-histidine = ADP + protein N-phospho-L-histidine.</text>
        <dbReference type="EC" id="2.7.13.3"/>
    </reaction>
</comment>
<dbReference type="SUPFAM" id="SSF55874">
    <property type="entry name" value="ATPase domain of HSP90 chaperone/DNA topoisomerase II/histidine kinase"/>
    <property type="match status" value="1"/>
</dbReference>
<evidence type="ECO:0000256" key="2">
    <source>
        <dbReference type="ARBA" id="ARBA00012438"/>
    </source>
</evidence>
<evidence type="ECO:0000256" key="3">
    <source>
        <dbReference type="ARBA" id="ARBA00022553"/>
    </source>
</evidence>
<evidence type="ECO:0000256" key="4">
    <source>
        <dbReference type="SAM" id="Coils"/>
    </source>
</evidence>
<dbReference type="Gene3D" id="3.30.450.20">
    <property type="entry name" value="PAS domain"/>
    <property type="match status" value="1"/>
</dbReference>
<feature type="coiled-coil region" evidence="4">
    <location>
        <begin position="158"/>
        <end position="188"/>
    </location>
</feature>
<evidence type="ECO:0000313" key="9">
    <source>
        <dbReference type="Proteomes" id="UP000654304"/>
    </source>
</evidence>
<dbReference type="PANTHER" id="PTHR43065:SF50">
    <property type="entry name" value="HISTIDINE KINASE"/>
    <property type="match status" value="1"/>
</dbReference>
<keyword evidence="4" id="KW-0175">Coiled coil</keyword>
<dbReference type="Pfam" id="PF02518">
    <property type="entry name" value="HATPase_c"/>
    <property type="match status" value="1"/>
</dbReference>
<organism evidence="8 9">
    <name type="scientific">Undibacterium curvum</name>
    <dbReference type="NCBI Taxonomy" id="2762294"/>
    <lineage>
        <taxon>Bacteria</taxon>
        <taxon>Pseudomonadati</taxon>
        <taxon>Pseudomonadota</taxon>
        <taxon>Betaproteobacteria</taxon>
        <taxon>Burkholderiales</taxon>
        <taxon>Oxalobacteraceae</taxon>
        <taxon>Undibacterium</taxon>
    </lineage>
</organism>
<evidence type="ECO:0000259" key="7">
    <source>
        <dbReference type="PROSITE" id="PS50113"/>
    </source>
</evidence>
<reference evidence="8 9" key="1">
    <citation type="submission" date="2020-08" db="EMBL/GenBank/DDBJ databases">
        <title>Novel species isolated from subtropical streams in China.</title>
        <authorList>
            <person name="Lu H."/>
        </authorList>
    </citation>
    <scope>NUCLEOTIDE SEQUENCE [LARGE SCALE GENOMIC DNA]</scope>
    <source>
        <strain evidence="8 9">CY22W</strain>
    </source>
</reference>
<proteinExistence type="predicted"/>
<evidence type="ECO:0000256" key="1">
    <source>
        <dbReference type="ARBA" id="ARBA00000085"/>
    </source>
</evidence>
<feature type="domain" description="PAC" evidence="7">
    <location>
        <begin position="111"/>
        <end position="163"/>
    </location>
</feature>
<sequence>MENQFEYFDLSAPAPATTAAASASQPASVSQEVAQHNRLKYLIDNTPAIIYSSVPTGDFKMTYVSSNAQRILGYDSAMMVSDPNFWFDHIHPEDVPQIFSSLAMLFSEGERTYEYRFKNSNGHYIWMHDMLRLIRDEAGNPLEVVGSLTDISERKAMEESLQKKGEEQKQLIHKLQEAQDQLMQSEKMASVGQLAAGIAHEINNPIGFVNSNMGSLQGYVEKLFEVLGQYEQLILQPQAAQSAVARVNAIKKEADLEFLQEDVEDLVRESMDGLKRVRDIVQSLKDFSHVGETDWQEADIHHGIDSTLNIVINEIKYKATVIKEYGNLPNVRCVISQINQVVMNLLVNASHAIKDKGNITINTGCKDDWIWIRISDTGSGIPPEIMTRIFEPFFTTKPIGSGTGLGLSLSYGIIKKHNGRIEVKSELGVGTSFTIHLPLHPDKVEVNKE</sequence>
<dbReference type="NCBIfam" id="TIGR00229">
    <property type="entry name" value="sensory_box"/>
    <property type="match status" value="1"/>
</dbReference>
<gene>
    <name evidence="8" type="ORF">H8K43_05530</name>
</gene>
<dbReference type="InterPro" id="IPR004358">
    <property type="entry name" value="Sig_transdc_His_kin-like_C"/>
</dbReference>
<feature type="domain" description="Histidine kinase" evidence="5">
    <location>
        <begin position="197"/>
        <end position="441"/>
    </location>
</feature>
<evidence type="ECO:0000259" key="6">
    <source>
        <dbReference type="PROSITE" id="PS50112"/>
    </source>
</evidence>
<dbReference type="InterPro" id="IPR005467">
    <property type="entry name" value="His_kinase_dom"/>
</dbReference>
<dbReference type="InterPro" id="IPR035965">
    <property type="entry name" value="PAS-like_dom_sf"/>
</dbReference>
<dbReference type="PANTHER" id="PTHR43065">
    <property type="entry name" value="SENSOR HISTIDINE KINASE"/>
    <property type="match status" value="1"/>
</dbReference>
<dbReference type="Gene3D" id="1.10.287.130">
    <property type="match status" value="1"/>
</dbReference>
<dbReference type="PRINTS" id="PR00344">
    <property type="entry name" value="BCTRLSENSOR"/>
</dbReference>